<keyword evidence="4" id="KW-1185">Reference proteome</keyword>
<feature type="transmembrane region" description="Helical" evidence="1">
    <location>
        <begin position="6"/>
        <end position="22"/>
    </location>
</feature>
<evidence type="ECO:0000259" key="2">
    <source>
        <dbReference type="Pfam" id="PF03732"/>
    </source>
</evidence>
<gene>
    <name evidence="3" type="ORF">Golob_014677</name>
</gene>
<evidence type="ECO:0000313" key="4">
    <source>
        <dbReference type="Proteomes" id="UP000593572"/>
    </source>
</evidence>
<sequence length="67" mass="8317">MDDAIKIITTTIFLIDFTLLWWRSRSTNKRHREIGTWKEFQHELKSQFYSEYVEEETWESCDDLRNE</sequence>
<proteinExistence type="predicted"/>
<reference evidence="3 4" key="1">
    <citation type="journal article" date="2019" name="Genome Biol. Evol.">
        <title>Insights into the evolution of the New World diploid cottons (Gossypium, subgenus Houzingenia) based on genome sequencing.</title>
        <authorList>
            <person name="Grover C.E."/>
            <person name="Arick M.A. 2nd"/>
            <person name="Thrash A."/>
            <person name="Conover J.L."/>
            <person name="Sanders W.S."/>
            <person name="Peterson D.G."/>
            <person name="Frelichowski J.E."/>
            <person name="Scheffler J.A."/>
            <person name="Scheffler B.E."/>
            <person name="Wendel J.F."/>
        </authorList>
    </citation>
    <scope>NUCLEOTIDE SEQUENCE [LARGE SCALE GENOMIC DNA]</scope>
    <source>
        <strain evidence="3">157</strain>
        <tissue evidence="3">Leaf</tissue>
    </source>
</reference>
<keyword evidence="1" id="KW-1133">Transmembrane helix</keyword>
<dbReference type="AlphaFoldDB" id="A0A7J8LYV4"/>
<name>A0A7J8LYV4_9ROSI</name>
<protein>
    <recommendedName>
        <fullName evidence="2">Retrotransposon gag domain-containing protein</fullName>
    </recommendedName>
</protein>
<feature type="non-terminal residue" evidence="3">
    <location>
        <position position="67"/>
    </location>
</feature>
<feature type="domain" description="Retrotransposon gag" evidence="2">
    <location>
        <begin position="11"/>
        <end position="59"/>
    </location>
</feature>
<dbReference type="Pfam" id="PF03732">
    <property type="entry name" value="Retrotrans_gag"/>
    <property type="match status" value="1"/>
</dbReference>
<dbReference type="EMBL" id="JABEZX010000006">
    <property type="protein sequence ID" value="MBA0557621.1"/>
    <property type="molecule type" value="Genomic_DNA"/>
</dbReference>
<keyword evidence="1" id="KW-0812">Transmembrane</keyword>
<dbReference type="InterPro" id="IPR005162">
    <property type="entry name" value="Retrotrans_gag_dom"/>
</dbReference>
<keyword evidence="1" id="KW-0472">Membrane</keyword>
<evidence type="ECO:0000313" key="3">
    <source>
        <dbReference type="EMBL" id="MBA0557621.1"/>
    </source>
</evidence>
<organism evidence="3 4">
    <name type="scientific">Gossypium lobatum</name>
    <dbReference type="NCBI Taxonomy" id="34289"/>
    <lineage>
        <taxon>Eukaryota</taxon>
        <taxon>Viridiplantae</taxon>
        <taxon>Streptophyta</taxon>
        <taxon>Embryophyta</taxon>
        <taxon>Tracheophyta</taxon>
        <taxon>Spermatophyta</taxon>
        <taxon>Magnoliopsida</taxon>
        <taxon>eudicotyledons</taxon>
        <taxon>Gunneridae</taxon>
        <taxon>Pentapetalae</taxon>
        <taxon>rosids</taxon>
        <taxon>malvids</taxon>
        <taxon>Malvales</taxon>
        <taxon>Malvaceae</taxon>
        <taxon>Malvoideae</taxon>
        <taxon>Gossypium</taxon>
    </lineage>
</organism>
<comment type="caution">
    <text evidence="3">The sequence shown here is derived from an EMBL/GenBank/DDBJ whole genome shotgun (WGS) entry which is preliminary data.</text>
</comment>
<evidence type="ECO:0000256" key="1">
    <source>
        <dbReference type="SAM" id="Phobius"/>
    </source>
</evidence>
<dbReference type="Proteomes" id="UP000593572">
    <property type="component" value="Unassembled WGS sequence"/>
</dbReference>
<accession>A0A7J8LYV4</accession>